<comment type="caution">
    <text evidence="2">The sequence shown here is derived from an EMBL/GenBank/DDBJ whole genome shotgun (WGS) entry which is preliminary data.</text>
</comment>
<feature type="compositionally biased region" description="Gly residues" evidence="1">
    <location>
        <begin position="58"/>
        <end position="69"/>
    </location>
</feature>
<accession>A0AA36I905</accession>
<organism evidence="2 3">
    <name type="scientific">Effrenium voratum</name>
    <dbReference type="NCBI Taxonomy" id="2562239"/>
    <lineage>
        <taxon>Eukaryota</taxon>
        <taxon>Sar</taxon>
        <taxon>Alveolata</taxon>
        <taxon>Dinophyceae</taxon>
        <taxon>Suessiales</taxon>
        <taxon>Symbiodiniaceae</taxon>
        <taxon>Effrenium</taxon>
    </lineage>
</organism>
<evidence type="ECO:0000256" key="1">
    <source>
        <dbReference type="SAM" id="MobiDB-lite"/>
    </source>
</evidence>
<dbReference type="Proteomes" id="UP001178507">
    <property type="component" value="Unassembled WGS sequence"/>
</dbReference>
<dbReference type="EMBL" id="CAUJNA010000995">
    <property type="protein sequence ID" value="CAJ1383199.1"/>
    <property type="molecule type" value="Genomic_DNA"/>
</dbReference>
<reference evidence="2" key="1">
    <citation type="submission" date="2023-08" db="EMBL/GenBank/DDBJ databases">
        <authorList>
            <person name="Chen Y."/>
            <person name="Shah S."/>
            <person name="Dougan E. K."/>
            <person name="Thang M."/>
            <person name="Chan C."/>
        </authorList>
    </citation>
    <scope>NUCLEOTIDE SEQUENCE</scope>
</reference>
<name>A0AA36I905_9DINO</name>
<evidence type="ECO:0000313" key="3">
    <source>
        <dbReference type="Proteomes" id="UP001178507"/>
    </source>
</evidence>
<sequence length="109" mass="11537">MANYSPYPGAYPGRRTQAGKAPQGWSAALQTRKYEDDVLTPVEMKREAIADRASPESSGGGGGGGGGGGARLPFMIQNLYLSPMKTGAGEAYTMTRLQPKDAEKPTWAK</sequence>
<protein>
    <submittedName>
        <fullName evidence="2">Uncharacterized protein</fullName>
    </submittedName>
</protein>
<feature type="region of interest" description="Disordered" evidence="1">
    <location>
        <begin position="1"/>
        <end position="27"/>
    </location>
</feature>
<proteinExistence type="predicted"/>
<evidence type="ECO:0000313" key="2">
    <source>
        <dbReference type="EMBL" id="CAJ1383199.1"/>
    </source>
</evidence>
<feature type="compositionally biased region" description="Basic and acidic residues" evidence="1">
    <location>
        <begin position="45"/>
        <end position="54"/>
    </location>
</feature>
<dbReference type="AlphaFoldDB" id="A0AA36I905"/>
<feature type="region of interest" description="Disordered" evidence="1">
    <location>
        <begin position="45"/>
        <end position="69"/>
    </location>
</feature>
<keyword evidence="3" id="KW-1185">Reference proteome</keyword>
<gene>
    <name evidence="2" type="ORF">EVOR1521_LOCUS10379</name>
</gene>